<sequence>MQKPVPVDAQRSLMELQAYQPEYDAGLYMEQAPGIQATQWPPHSVSAPHGKGEGSQSRTMAIALMALVVLIAAIPGALYVLPKKQTKDVGLLDALPPDSLMDPSSLSSPVSQLRIRSDGTVPVVSDLKERFQQLKYISGFGLIYPTEDESWNDSVHHFQKALQKSKNFVPPENIKNPEERQEAYRQAMAMDLACLESAALQLEARIVEGTEAKVGRYVEEAIQRHELKMQVRRQQAKAAELWEKKVKEGALGVDRELQAGLLRLLGAVRSRAAASEYLSQVRKDTLQEIGEPVDDHEEDHAYQGVGKLVEAGQHVANLPEIQEQVGYWLDMLFVSI</sequence>
<organism evidence="2 3">
    <name type="scientific">Cyclospora cayetanensis</name>
    <dbReference type="NCBI Taxonomy" id="88456"/>
    <lineage>
        <taxon>Eukaryota</taxon>
        <taxon>Sar</taxon>
        <taxon>Alveolata</taxon>
        <taxon>Apicomplexa</taxon>
        <taxon>Conoidasida</taxon>
        <taxon>Coccidia</taxon>
        <taxon>Eucoccidiorida</taxon>
        <taxon>Eimeriorina</taxon>
        <taxon>Eimeriidae</taxon>
        <taxon>Cyclospora</taxon>
    </lineage>
</organism>
<protein>
    <recommendedName>
        <fullName evidence="4">Transmembrane protein</fullName>
    </recommendedName>
</protein>
<accession>A0A1D3D6I3</accession>
<keyword evidence="1" id="KW-0472">Membrane</keyword>
<dbReference type="EMBL" id="JROU02000524">
    <property type="protein sequence ID" value="OEH79049.1"/>
    <property type="molecule type" value="Genomic_DNA"/>
</dbReference>
<keyword evidence="3" id="KW-1185">Reference proteome</keyword>
<dbReference type="Proteomes" id="UP000095192">
    <property type="component" value="Unassembled WGS sequence"/>
</dbReference>
<proteinExistence type="predicted"/>
<reference evidence="2 3" key="1">
    <citation type="journal article" date="2016" name="BMC Genomics">
        <title>Comparative genomics reveals Cyclospora cayetanensis possesses coccidia-like metabolism and invasion components but unique surface antigens.</title>
        <authorList>
            <person name="Liu S."/>
            <person name="Wang L."/>
            <person name="Zheng H."/>
            <person name="Xu Z."/>
            <person name="Roellig D.M."/>
            <person name="Li N."/>
            <person name="Frace M.A."/>
            <person name="Tang K."/>
            <person name="Arrowood M.J."/>
            <person name="Moss D.M."/>
            <person name="Zhang L."/>
            <person name="Feng Y."/>
            <person name="Xiao L."/>
        </authorList>
    </citation>
    <scope>NUCLEOTIDE SEQUENCE [LARGE SCALE GENOMIC DNA]</scope>
    <source>
        <strain evidence="2 3">CHN_HEN01</strain>
    </source>
</reference>
<keyword evidence="1" id="KW-0812">Transmembrane</keyword>
<dbReference type="VEuPathDB" id="ToxoDB:cyc_06096"/>
<evidence type="ECO:0000313" key="2">
    <source>
        <dbReference type="EMBL" id="OEH79049.1"/>
    </source>
</evidence>
<name>A0A1D3D6I3_9EIME</name>
<keyword evidence="1" id="KW-1133">Transmembrane helix</keyword>
<evidence type="ECO:0008006" key="4">
    <source>
        <dbReference type="Google" id="ProtNLM"/>
    </source>
</evidence>
<evidence type="ECO:0000256" key="1">
    <source>
        <dbReference type="SAM" id="Phobius"/>
    </source>
</evidence>
<evidence type="ECO:0000313" key="3">
    <source>
        <dbReference type="Proteomes" id="UP000095192"/>
    </source>
</evidence>
<dbReference type="InParanoid" id="A0A1D3D6I3"/>
<gene>
    <name evidence="2" type="ORF">cyc_06096</name>
</gene>
<comment type="caution">
    <text evidence="2">The sequence shown here is derived from an EMBL/GenBank/DDBJ whole genome shotgun (WGS) entry which is preliminary data.</text>
</comment>
<dbReference type="AlphaFoldDB" id="A0A1D3D6I3"/>
<feature type="transmembrane region" description="Helical" evidence="1">
    <location>
        <begin position="60"/>
        <end position="81"/>
    </location>
</feature>